<dbReference type="PANTHER" id="PTHR12677:SF49">
    <property type="entry name" value="TVP38_TMEM64 FAMILY MEMBRANE PROTEIN"/>
    <property type="match status" value="1"/>
</dbReference>
<dbReference type="InterPro" id="IPR032816">
    <property type="entry name" value="VTT_dom"/>
</dbReference>
<dbReference type="GO" id="GO:0005886">
    <property type="term" value="C:plasma membrane"/>
    <property type="evidence" value="ECO:0007669"/>
    <property type="project" value="UniProtKB-SubCell"/>
</dbReference>
<accession>A0A1M7YC75</accession>
<evidence type="ECO:0000256" key="1">
    <source>
        <dbReference type="ARBA" id="ARBA00004651"/>
    </source>
</evidence>
<evidence type="ECO:0000256" key="4">
    <source>
        <dbReference type="ARBA" id="ARBA00022989"/>
    </source>
</evidence>
<name>A0A1M7YC75_9FIRM</name>
<evidence type="ECO:0000256" key="3">
    <source>
        <dbReference type="ARBA" id="ARBA00022692"/>
    </source>
</evidence>
<evidence type="ECO:0000256" key="2">
    <source>
        <dbReference type="ARBA" id="ARBA00022475"/>
    </source>
</evidence>
<evidence type="ECO:0000313" key="9">
    <source>
        <dbReference type="Proteomes" id="UP000184612"/>
    </source>
</evidence>
<evidence type="ECO:0000256" key="6">
    <source>
        <dbReference type="RuleBase" id="RU366058"/>
    </source>
</evidence>
<keyword evidence="5 6" id="KW-0472">Membrane</keyword>
<evidence type="ECO:0000313" key="8">
    <source>
        <dbReference type="EMBL" id="SHO50225.1"/>
    </source>
</evidence>
<evidence type="ECO:0000256" key="5">
    <source>
        <dbReference type="ARBA" id="ARBA00023136"/>
    </source>
</evidence>
<reference evidence="8 9" key="1">
    <citation type="submission" date="2016-12" db="EMBL/GenBank/DDBJ databases">
        <authorList>
            <person name="Song W.-J."/>
            <person name="Kurnit D.M."/>
        </authorList>
    </citation>
    <scope>NUCLEOTIDE SEQUENCE [LARGE SCALE GENOMIC DNA]</scope>
    <source>
        <strain evidence="8 9">DSM 12503</strain>
    </source>
</reference>
<keyword evidence="9" id="KW-1185">Reference proteome</keyword>
<comment type="caution">
    <text evidence="6">Lacks conserved residue(s) required for the propagation of feature annotation.</text>
</comment>
<comment type="similarity">
    <text evidence="6">Belongs to the TVP38/TMEM64 family.</text>
</comment>
<evidence type="ECO:0000259" key="7">
    <source>
        <dbReference type="Pfam" id="PF09335"/>
    </source>
</evidence>
<feature type="transmembrane region" description="Helical" evidence="6">
    <location>
        <begin position="135"/>
        <end position="155"/>
    </location>
</feature>
<dbReference type="InterPro" id="IPR015414">
    <property type="entry name" value="TMEM64"/>
</dbReference>
<dbReference type="RefSeq" id="WP_084558643.1">
    <property type="nucleotide sequence ID" value="NZ_FRFD01000007.1"/>
</dbReference>
<keyword evidence="2 6" id="KW-1003">Cell membrane</keyword>
<gene>
    <name evidence="8" type="ORF">SAMN02745217_02644</name>
</gene>
<feature type="transmembrane region" description="Helical" evidence="6">
    <location>
        <begin position="86"/>
        <end position="103"/>
    </location>
</feature>
<keyword evidence="3 6" id="KW-0812">Transmembrane</keyword>
<feature type="transmembrane region" description="Helical" evidence="6">
    <location>
        <begin position="47"/>
        <end position="79"/>
    </location>
</feature>
<proteinExistence type="inferred from homology"/>
<dbReference type="PANTHER" id="PTHR12677">
    <property type="entry name" value="GOLGI APPARATUS MEMBRANE PROTEIN TVP38-RELATED"/>
    <property type="match status" value="1"/>
</dbReference>
<organism evidence="8 9">
    <name type="scientific">Anaerocolumna xylanovorans DSM 12503</name>
    <dbReference type="NCBI Taxonomy" id="1121345"/>
    <lineage>
        <taxon>Bacteria</taxon>
        <taxon>Bacillati</taxon>
        <taxon>Bacillota</taxon>
        <taxon>Clostridia</taxon>
        <taxon>Lachnospirales</taxon>
        <taxon>Lachnospiraceae</taxon>
        <taxon>Anaerocolumna</taxon>
    </lineage>
</organism>
<feature type="transmembrane region" description="Helical" evidence="6">
    <location>
        <begin position="7"/>
        <end position="27"/>
    </location>
</feature>
<protein>
    <recommendedName>
        <fullName evidence="6">TVP38/TMEM64 family membrane protein</fullName>
    </recommendedName>
</protein>
<sequence length="196" mass="21712">MKRKISFLDFITVLGFVLVIAFLFYGYKAKIFVSSDALHSFLSRFGIFADIIFILVQAVQVVIPIVPGSIGCLAGVLIFGPVKGFLYNYIGICMGSIIAFLLARRYGTIFVEKISKPGLWKKYSSWLSSDKFDKWFALAIFFPVAPDDFLCYLAGITKISLKKFSIIILAGKPVSIAAYSMGLNLVFTALIHSVGY</sequence>
<dbReference type="Proteomes" id="UP000184612">
    <property type="component" value="Unassembled WGS sequence"/>
</dbReference>
<dbReference type="EMBL" id="FRFD01000007">
    <property type="protein sequence ID" value="SHO50225.1"/>
    <property type="molecule type" value="Genomic_DNA"/>
</dbReference>
<dbReference type="Pfam" id="PF09335">
    <property type="entry name" value="VTT_dom"/>
    <property type="match status" value="1"/>
</dbReference>
<keyword evidence="4 6" id="KW-1133">Transmembrane helix</keyword>
<feature type="domain" description="VTT" evidence="7">
    <location>
        <begin position="66"/>
        <end position="181"/>
    </location>
</feature>
<comment type="subcellular location">
    <subcellularLocation>
        <location evidence="1 6">Cell membrane</location>
        <topology evidence="1 6">Multi-pass membrane protein</topology>
    </subcellularLocation>
</comment>
<dbReference type="STRING" id="1121345.SAMN02745217_02644"/>
<dbReference type="AlphaFoldDB" id="A0A1M7YC75"/>